<keyword evidence="4" id="KW-1185">Reference proteome</keyword>
<dbReference type="OrthoDB" id="1612078at2759"/>
<dbReference type="InterPro" id="IPR021102">
    <property type="entry name" value="PNGase_A"/>
</dbReference>
<proteinExistence type="predicted"/>
<evidence type="ECO:0000313" key="4">
    <source>
        <dbReference type="Proteomes" id="UP000016922"/>
    </source>
</evidence>
<sequence>MYSGFVLLAALHFLRGCHSLSDGTLAGERAVQSGATPLLEIFQVEAPLRKTYDGAACKKVVIQHEFAASYGTPYVGSYSPPANCKFTTTIFNLSITSYGINYDRLGLIYFGDVELWRLTTAMPVRTGIFSNYQKDVTIFDPILRSEQKVIMTMDNIYDSTFTGAWNVTLTALYYDDHKTLTPANKILPISSQSSAQNRISVFSLPDGNATSQITLPRNTERAVVSILASGNGAEEFWFRNVESEYLNTFNNSVLYGYSPFREVQLLIDGNLAGVSWPFPIVFTGGISPGLWVPIVGIDAFDIPSFEIDISPWLGLLCDGKAHTFELKVVGYDSKNTFGSINSNWWVSASVFVWTDPQGKQTKGSSIQSSVPRPDFKLTPKITSSAGTNTSMYLKLTASRKLSHTARITTSSGTRSLTWAQDLSYTNVEDYTNLGYNKTLTQITRGSARYTSSGGLLPLPITNSYYWPIHFTSDNLVPINPQVKNQTLIASIDRSSVETTIPILPYLTKSVSQIFPSILTTRQAGDSVYFWNNTYYQFAGAIDPAKGTVGTTEQWYSFLDSDTAYGRYVKAVDGYEPVLIVDKEFGEAISVPNTDVSSAE</sequence>
<dbReference type="eggNOG" id="ENOG502QSXK">
    <property type="taxonomic scope" value="Eukaryota"/>
</dbReference>
<name>S3DED6_GLAL2</name>
<organism evidence="3 4">
    <name type="scientific">Glarea lozoyensis (strain ATCC 20868 / MF5171)</name>
    <dbReference type="NCBI Taxonomy" id="1116229"/>
    <lineage>
        <taxon>Eukaryota</taxon>
        <taxon>Fungi</taxon>
        <taxon>Dikarya</taxon>
        <taxon>Ascomycota</taxon>
        <taxon>Pezizomycotina</taxon>
        <taxon>Leotiomycetes</taxon>
        <taxon>Helotiales</taxon>
        <taxon>Helotiaceae</taxon>
        <taxon>Glarea</taxon>
    </lineage>
</organism>
<gene>
    <name evidence="3" type="ORF">GLAREA_11609</name>
</gene>
<accession>S3DED6</accession>
<dbReference type="Proteomes" id="UP000016922">
    <property type="component" value="Unassembled WGS sequence"/>
</dbReference>
<feature type="chain" id="PRO_5004519771" description="Peptide N-acetyl-beta-D-glucosaminyl asparaginase amidase A N-terminal domain-containing protein" evidence="1">
    <location>
        <begin position="20"/>
        <end position="599"/>
    </location>
</feature>
<feature type="signal peptide" evidence="1">
    <location>
        <begin position="1"/>
        <end position="19"/>
    </location>
</feature>
<evidence type="ECO:0000313" key="3">
    <source>
        <dbReference type="EMBL" id="EPE25028.1"/>
    </source>
</evidence>
<dbReference type="OMA" id="TNANQEF"/>
<evidence type="ECO:0000256" key="1">
    <source>
        <dbReference type="SAM" id="SignalP"/>
    </source>
</evidence>
<protein>
    <recommendedName>
        <fullName evidence="2">Peptide N-acetyl-beta-D-glucosaminyl asparaginase amidase A N-terminal domain-containing protein</fullName>
    </recommendedName>
</protein>
<dbReference type="RefSeq" id="XP_008087943.1">
    <property type="nucleotide sequence ID" value="XM_008089752.1"/>
</dbReference>
<dbReference type="KEGG" id="glz:GLAREA_11609"/>
<dbReference type="GeneID" id="19470650"/>
<evidence type="ECO:0000259" key="2">
    <source>
        <dbReference type="Pfam" id="PF12222"/>
    </source>
</evidence>
<dbReference type="HOGENOM" id="CLU_011027_0_1_1"/>
<dbReference type="InterPro" id="IPR056948">
    <property type="entry name" value="PNGaseA_N"/>
</dbReference>
<dbReference type="AlphaFoldDB" id="S3DED6"/>
<dbReference type="Pfam" id="PF12222">
    <property type="entry name" value="PNGaseA"/>
    <property type="match status" value="1"/>
</dbReference>
<reference evidence="3 4" key="1">
    <citation type="journal article" date="2013" name="BMC Genomics">
        <title>Genomics-driven discovery of the pneumocandin biosynthetic gene cluster in the fungus Glarea lozoyensis.</title>
        <authorList>
            <person name="Chen L."/>
            <person name="Yue Q."/>
            <person name="Zhang X."/>
            <person name="Xiang M."/>
            <person name="Wang C."/>
            <person name="Li S."/>
            <person name="Che Y."/>
            <person name="Ortiz-Lopez F.J."/>
            <person name="Bills G.F."/>
            <person name="Liu X."/>
            <person name="An Z."/>
        </authorList>
    </citation>
    <scope>NUCLEOTIDE SEQUENCE [LARGE SCALE GENOMIC DNA]</scope>
    <source>
        <strain evidence="4">ATCC 20868 / MF5171</strain>
    </source>
</reference>
<dbReference type="PANTHER" id="PTHR31104">
    <property type="entry name" value="PEPTIDE-N4-(N-ACETYL-BETA-GLUCOSAMINYL)ASPARAGINE AMIDASE A PROTEIN"/>
    <property type="match status" value="1"/>
</dbReference>
<feature type="domain" description="Peptide N-acetyl-beta-D-glucosaminyl asparaginase amidase A N-terminal" evidence="2">
    <location>
        <begin position="50"/>
        <end position="368"/>
    </location>
</feature>
<keyword evidence="1" id="KW-0732">Signal</keyword>
<dbReference type="EMBL" id="KE145372">
    <property type="protein sequence ID" value="EPE25028.1"/>
    <property type="molecule type" value="Genomic_DNA"/>
</dbReference>
<dbReference type="Pfam" id="PF25156">
    <property type="entry name" value="PNGase_A_C"/>
    <property type="match status" value="1"/>
</dbReference>